<evidence type="ECO:0000313" key="5">
    <source>
        <dbReference type="EMBL" id="GAA1101427.1"/>
    </source>
</evidence>
<dbReference type="PROSITE" id="PS51257">
    <property type="entry name" value="PROKAR_LIPOPROTEIN"/>
    <property type="match status" value="1"/>
</dbReference>
<evidence type="ECO:0000256" key="1">
    <source>
        <dbReference type="ARBA" id="ARBA00010062"/>
    </source>
</evidence>
<sequence>MNRPLTRLSVLAATSLLVLAGCGQAERNDGQGGTGADEPASAAPSVAAECANETLEATETGVTADTIVVQVSADTGATAAPGLASGSVEAVEAWAKSVNAAGGLACRQIEVKTYDSKMDPTESRNAMVSSCENAFASVGDTMMAAADASPLAECKDAAGATTGQPQLQTLGLYATQYCNATSYYLFGPSGDPCPAAEGKRTLTGSTAISDYMAEATGGDTHGTFVLSADTVGTIATSVAAFQVMADDGMAIDQMIGVKSADTSAEYTPRAASLKKHGSQFVFWGAPFPGLIQMRQEAATQGVDSVEKWVCTSCYDPAYVEAAGKAGAGTVVPVPHLPFEEADANPAMKEFTSAVKTHNLFAAMAWADGLLFEEAVNAVVAENGVNGLTRANLIAALDAVKDFNADGMIGTTTPSAKEAGVCSVFVELGEDGSWERAFPEASAEFHCGALESVTIDPATAFKG</sequence>
<proteinExistence type="inferred from homology"/>
<dbReference type="EMBL" id="BAAALG010000008">
    <property type="protein sequence ID" value="GAA1101427.1"/>
    <property type="molecule type" value="Genomic_DNA"/>
</dbReference>
<dbReference type="InterPro" id="IPR028081">
    <property type="entry name" value="Leu-bd"/>
</dbReference>
<name>A0ABP4EEM0_9ACTN</name>
<evidence type="ECO:0000313" key="6">
    <source>
        <dbReference type="Proteomes" id="UP001501581"/>
    </source>
</evidence>
<gene>
    <name evidence="5" type="ORF">GCM10009668_19580</name>
</gene>
<dbReference type="SUPFAM" id="SSF53822">
    <property type="entry name" value="Periplasmic binding protein-like I"/>
    <property type="match status" value="1"/>
</dbReference>
<keyword evidence="2 3" id="KW-0732">Signal</keyword>
<evidence type="ECO:0000259" key="4">
    <source>
        <dbReference type="Pfam" id="PF13458"/>
    </source>
</evidence>
<dbReference type="InterPro" id="IPR028082">
    <property type="entry name" value="Peripla_BP_I"/>
</dbReference>
<reference evidence="6" key="1">
    <citation type="journal article" date="2019" name="Int. J. Syst. Evol. Microbiol.">
        <title>The Global Catalogue of Microorganisms (GCM) 10K type strain sequencing project: providing services to taxonomists for standard genome sequencing and annotation.</title>
        <authorList>
            <consortium name="The Broad Institute Genomics Platform"/>
            <consortium name="The Broad Institute Genome Sequencing Center for Infectious Disease"/>
            <person name="Wu L."/>
            <person name="Ma J."/>
        </authorList>
    </citation>
    <scope>NUCLEOTIDE SEQUENCE [LARGE SCALE GENOMIC DNA]</scope>
    <source>
        <strain evidence="6">JCM 13008</strain>
    </source>
</reference>
<dbReference type="Pfam" id="PF13458">
    <property type="entry name" value="Peripla_BP_6"/>
    <property type="match status" value="1"/>
</dbReference>
<feature type="domain" description="Leucine-binding protein" evidence="4">
    <location>
        <begin position="72"/>
        <end position="430"/>
    </location>
</feature>
<dbReference type="RefSeq" id="WP_343993840.1">
    <property type="nucleotide sequence ID" value="NZ_BAAALG010000008.1"/>
</dbReference>
<dbReference type="Gene3D" id="3.40.50.2300">
    <property type="match status" value="3"/>
</dbReference>
<protein>
    <recommendedName>
        <fullName evidence="4">Leucine-binding protein domain-containing protein</fullName>
    </recommendedName>
</protein>
<feature type="chain" id="PRO_5047204394" description="Leucine-binding protein domain-containing protein" evidence="3">
    <location>
        <begin position="21"/>
        <end position="462"/>
    </location>
</feature>
<comment type="caution">
    <text evidence="5">The sequence shown here is derived from an EMBL/GenBank/DDBJ whole genome shotgun (WGS) entry which is preliminary data.</text>
</comment>
<organism evidence="5 6">
    <name type="scientific">Nocardioides dubius</name>
    <dbReference type="NCBI Taxonomy" id="317019"/>
    <lineage>
        <taxon>Bacteria</taxon>
        <taxon>Bacillati</taxon>
        <taxon>Actinomycetota</taxon>
        <taxon>Actinomycetes</taxon>
        <taxon>Propionibacteriales</taxon>
        <taxon>Nocardioidaceae</taxon>
        <taxon>Nocardioides</taxon>
    </lineage>
</organism>
<comment type="similarity">
    <text evidence="1">Belongs to the leucine-binding protein family.</text>
</comment>
<keyword evidence="6" id="KW-1185">Reference proteome</keyword>
<evidence type="ECO:0000256" key="2">
    <source>
        <dbReference type="ARBA" id="ARBA00022729"/>
    </source>
</evidence>
<dbReference type="Proteomes" id="UP001501581">
    <property type="component" value="Unassembled WGS sequence"/>
</dbReference>
<accession>A0ABP4EEM0</accession>
<evidence type="ECO:0000256" key="3">
    <source>
        <dbReference type="SAM" id="SignalP"/>
    </source>
</evidence>
<feature type="signal peptide" evidence="3">
    <location>
        <begin position="1"/>
        <end position="20"/>
    </location>
</feature>